<feature type="compositionally biased region" description="Polar residues" evidence="2">
    <location>
        <begin position="1667"/>
        <end position="1677"/>
    </location>
</feature>
<feature type="compositionally biased region" description="Polar residues" evidence="2">
    <location>
        <begin position="1396"/>
        <end position="1419"/>
    </location>
</feature>
<protein>
    <submittedName>
        <fullName evidence="5">(raccoon dog) hypothetical protein</fullName>
    </submittedName>
</protein>
<feature type="compositionally biased region" description="Polar residues" evidence="2">
    <location>
        <begin position="1768"/>
        <end position="1795"/>
    </location>
</feature>
<evidence type="ECO:0000256" key="2">
    <source>
        <dbReference type="SAM" id="MobiDB-lite"/>
    </source>
</evidence>
<dbReference type="PROSITE" id="PS50916">
    <property type="entry name" value="RABBD"/>
    <property type="match status" value="1"/>
</dbReference>
<feature type="compositionally biased region" description="Polar residues" evidence="2">
    <location>
        <begin position="1469"/>
        <end position="1479"/>
    </location>
</feature>
<dbReference type="GO" id="GO:0031267">
    <property type="term" value="F:small GTPase binding"/>
    <property type="evidence" value="ECO:0007669"/>
    <property type="project" value="InterPro"/>
</dbReference>
<evidence type="ECO:0000313" key="5">
    <source>
        <dbReference type="EMBL" id="CAD7689916.1"/>
    </source>
</evidence>
<feature type="region of interest" description="Disordered" evidence="2">
    <location>
        <begin position="789"/>
        <end position="968"/>
    </location>
</feature>
<feature type="compositionally biased region" description="Polar residues" evidence="2">
    <location>
        <begin position="1491"/>
        <end position="1500"/>
    </location>
</feature>
<feature type="signal peptide" evidence="3">
    <location>
        <begin position="1"/>
        <end position="16"/>
    </location>
</feature>
<feature type="region of interest" description="Disordered" evidence="2">
    <location>
        <begin position="2030"/>
        <end position="2087"/>
    </location>
</feature>
<dbReference type="PANTHER" id="PTHR21469">
    <property type="entry name" value="EXOPHILIN-5"/>
    <property type="match status" value="1"/>
</dbReference>
<feature type="compositionally biased region" description="Acidic residues" evidence="2">
    <location>
        <begin position="2060"/>
        <end position="2087"/>
    </location>
</feature>
<feature type="compositionally biased region" description="Polar residues" evidence="2">
    <location>
        <begin position="952"/>
        <end position="964"/>
    </location>
</feature>
<feature type="compositionally biased region" description="Polar residues" evidence="2">
    <location>
        <begin position="646"/>
        <end position="662"/>
    </location>
</feature>
<organism evidence="5 6">
    <name type="scientific">Nyctereutes procyonoides</name>
    <name type="common">Raccoon dog</name>
    <name type="synonym">Canis procyonoides</name>
    <dbReference type="NCBI Taxonomy" id="34880"/>
    <lineage>
        <taxon>Eukaryota</taxon>
        <taxon>Metazoa</taxon>
        <taxon>Chordata</taxon>
        <taxon>Craniata</taxon>
        <taxon>Vertebrata</taxon>
        <taxon>Euteleostomi</taxon>
        <taxon>Mammalia</taxon>
        <taxon>Eutheria</taxon>
        <taxon>Laurasiatheria</taxon>
        <taxon>Carnivora</taxon>
        <taxon>Caniformia</taxon>
        <taxon>Canidae</taxon>
        <taxon>Nyctereutes</taxon>
    </lineage>
</organism>
<evidence type="ECO:0000313" key="6">
    <source>
        <dbReference type="Proteomes" id="UP000645828"/>
    </source>
</evidence>
<feature type="compositionally biased region" description="Basic and acidic residues" evidence="2">
    <location>
        <begin position="1457"/>
        <end position="1467"/>
    </location>
</feature>
<evidence type="ECO:0000256" key="3">
    <source>
        <dbReference type="SAM" id="SignalP"/>
    </source>
</evidence>
<dbReference type="Gene3D" id="6.10.250.3000">
    <property type="match status" value="1"/>
</dbReference>
<dbReference type="InterPro" id="IPR039916">
    <property type="entry name" value="EXPH5"/>
</dbReference>
<feature type="compositionally biased region" description="Polar residues" evidence="2">
    <location>
        <begin position="1028"/>
        <end position="1045"/>
    </location>
</feature>
<feature type="compositionally biased region" description="Polar residues" evidence="2">
    <location>
        <begin position="2032"/>
        <end position="2043"/>
    </location>
</feature>
<feature type="region of interest" description="Disordered" evidence="2">
    <location>
        <begin position="646"/>
        <end position="686"/>
    </location>
</feature>
<feature type="compositionally biased region" description="Polar residues" evidence="2">
    <location>
        <begin position="1512"/>
        <end position="1525"/>
    </location>
</feature>
<sequence length="2087" mass="232500">MGLVPCVGLAIHFASGLGLGWQKQSLRCCRNEPCRCGLFPKFWVLDFQRGGLLIGRGTKFLKLVSFTLKNVLVTGGAGELKCNNSHAGENMTKVPQGFDFSFLNDEEARKILQVLERNEELQRAEKDRISKLQNTKRDIRWLQGVTGEWFEEIQRKKFCNETDVSQMLKQPLTYRLRKTMAENDSTESQTSRSKNTPHQRNPTSISSRLSFRSSFASLFSFRKSRKETFKLQSLGQKGCDSHAGAPVSVRQTITQAKIHNSPLENQPVDGVFVPRPTSMREGSGMPPWDASLLENEFFQVLDDLDHKLAQEQCSSSVKTATPLNYRSKTQFSHFYSNITGQHKNHHNGPSNMSIYDILRPGAPREGFKTFSPRTRTIYDMYRTREPRLLKEDYVQKNTFGSTSLCFDSRQQSASPATRYFTARSLHFPAITQNKSGFIPPRYQQSPKRTPLSSIIWNRSDSSGDRQRQEEFLRAPSPMEIDTADQYMYPKCFQENRRCEFYHSQSVHPSVHFNTPMDNAMSPDPFENSENMPFYHQENSFARSFSSNTFGRTREQRFRQSPFWDQQEEHSSWSDFHQSRYPFTASDRDFEMISIEANNTLAAHGHSVPSQHWGSFSSGYRTHTFRDQAEPHSWQFDPQMSTLESMEVSQGNGSQSTHFSTPSVCPMTGPSYHIKSGRSVGQQGSPPTDIHINKEPYSFEIAQTLASPFKTSFSQISADRANPQSPVFQNPTVTVQKIESGSLPIKTYTEVTVTKRISVGSPPLTESPPNILVTEVNNEKDLNESILEEDKQLNKKDQTNMTSEIPQPDSQTVISNPSPDAQNPLSQDSAKSKGLALNTPTTVSSRRSPGVVSRKDISKIHISHRDKSNELKKDKSYTGSRRVGSTTSLPFIQESRTTSFPSSKQGSHQEVRVSNEDISGITRNNHWSSELADNQNAQSPEKPASLDTKEEQCATTHSTNRSKSAASHKIPCDPLGLSSGILPDSSPSNNSFLDALVIPSTMVFSRNSPPGKDPSQGEREQKDNDSKTQNDQFALSPSENQKSNDNCMFVHNEEVDAVRGRSHRPFTDGKGKGKIRRCISCFEKLSKTEGRSAPSSDNSNLIEMNQSNSKCPKVHTTYHSSPRSASFLINNRKSGGKIMASSFRNEPLPFQIKNNVEDPTGKYTSNKFSSSSLESESKYSKAVSDSISVAPEATKQMTNIKTIGFASVRKGPLPFLIKRAVSCPLGVPDASNGKDEREKCLLSNTDASALTLKPWETIISPLENNSSVRDCSLPKRHHQKENFREGTEKDGKITTSGIGLFSLSSEDPLPFTSDMSIKESGKALHKFKTTSMFSVSGDEDNVKCLEVVSIYYTLPRKYSKKFCDILEQYTQQTDSPTESTKVETETFPSTFEKDKLNYSTQEQSGRSSSKGLEVLVSSTQEKSHCLSHTTEDMTALPGHRPSKPTLQEMAPETGVTSHKGESKTREISPDNFTQTPVGDSQSRKEKGEKWQSETLHPSSMLQVKKGTEEKSENCQQSIKSDNSGPSNFPAHSEEDVGNSQTIRSSGECAGRGMAITATETAECLQKAITSVGMVGSTNGLQPGQVSGEIGTDFQKETNKALSDLESQVFALMPALHKLQLDEGTCSGEPDLDTLQSEPPRSQEIRMTEDGKAEDERQKWAWDQPSFPIGSNKNKTSVDNPEKGKNRSFVKHKLAAMSKASRKFPAKDLSPRRHVATIFPQSGNSSASGSLSLGTPECNPLSPEPTRKSIDSSNECRLSSDGMDVEKSENSLQVTVTSNREASTHSSKQNSNGISQLRQKESKNISESSSQYQKSKDVAAAQTLERESGDLAQPTFTSLGETDSSDPQGRLNPPFPLEPAEKSRVSIPLATYHQQQRSASFLEWEPESHSYRSNSLKSINVHGHLVRKSHPPKVRERHFSESMSIDKALSQLTLGNEFSSDSRYSRRFRSFSELSSCDANENRTLCSGRTKMGPKFSTSISRPIDYGIFGKEQQLAFLENVKRSLTQGRLWKPSFLKNPGFLKDVVINPPNPAELSSSNSPSNQMPEDALSPSAPLNIYEENPGDSDCDTDTTTDDEYYLDENDKESEL</sequence>
<dbReference type="EMBL" id="CAJHUB010000769">
    <property type="protein sequence ID" value="CAD7689916.1"/>
    <property type="molecule type" value="Genomic_DNA"/>
</dbReference>
<feature type="region of interest" description="Disordered" evidence="2">
    <location>
        <begin position="1621"/>
        <end position="1862"/>
    </location>
</feature>
<keyword evidence="1" id="KW-0175">Coiled coil</keyword>
<feature type="chain" id="PRO_5032376512" evidence="3">
    <location>
        <begin position="17"/>
        <end position="2087"/>
    </location>
</feature>
<dbReference type="GO" id="GO:0005768">
    <property type="term" value="C:endosome"/>
    <property type="evidence" value="ECO:0007669"/>
    <property type="project" value="TreeGrafter"/>
</dbReference>
<feature type="region of interest" description="Disordered" evidence="2">
    <location>
        <begin position="1002"/>
        <end position="1045"/>
    </location>
</feature>
<dbReference type="InterPro" id="IPR010911">
    <property type="entry name" value="Rab_BD"/>
</dbReference>
<feature type="compositionally biased region" description="Basic and acidic residues" evidence="2">
    <location>
        <begin position="852"/>
        <end position="875"/>
    </location>
</feature>
<dbReference type="GO" id="GO:0071985">
    <property type="term" value="P:multivesicular body sorting pathway"/>
    <property type="evidence" value="ECO:0007669"/>
    <property type="project" value="TreeGrafter"/>
</dbReference>
<dbReference type="PANTHER" id="PTHR21469:SF4">
    <property type="entry name" value="EXOPHILIN-5"/>
    <property type="match status" value="1"/>
</dbReference>
<feature type="region of interest" description="Disordered" evidence="2">
    <location>
        <begin position="180"/>
        <end position="206"/>
    </location>
</feature>
<proteinExistence type="predicted"/>
<feature type="compositionally biased region" description="Low complexity" evidence="2">
    <location>
        <begin position="842"/>
        <end position="851"/>
    </location>
</feature>
<keyword evidence="6" id="KW-1185">Reference proteome</keyword>
<reference evidence="5" key="1">
    <citation type="submission" date="2020-12" db="EMBL/GenBank/DDBJ databases">
        <authorList>
            <consortium name="Molecular Ecology Group"/>
        </authorList>
    </citation>
    <scope>NUCLEOTIDE SEQUENCE</scope>
    <source>
        <strain evidence="5">TBG_1078</strain>
    </source>
</reference>
<feature type="domain" description="RabBD" evidence="4">
    <location>
        <begin position="97"/>
        <end position="153"/>
    </location>
</feature>
<feature type="compositionally biased region" description="Polar residues" evidence="2">
    <location>
        <begin position="920"/>
        <end position="938"/>
    </location>
</feature>
<dbReference type="GO" id="GO:0045921">
    <property type="term" value="P:positive regulation of exocytosis"/>
    <property type="evidence" value="ECO:0007669"/>
    <property type="project" value="TreeGrafter"/>
</dbReference>
<keyword evidence="3" id="KW-0732">Signal</keyword>
<accession>A0A811ZMN5</accession>
<feature type="compositionally biased region" description="Basic residues" evidence="2">
    <location>
        <begin position="1684"/>
        <end position="1702"/>
    </location>
</feature>
<dbReference type="GO" id="GO:0006886">
    <property type="term" value="P:intracellular protein transport"/>
    <property type="evidence" value="ECO:0007669"/>
    <property type="project" value="InterPro"/>
</dbReference>
<gene>
    <name evidence="5" type="ORF">NYPRO_LOCUS22710</name>
</gene>
<feature type="compositionally biased region" description="Low complexity" evidence="2">
    <location>
        <begin position="1720"/>
        <end position="1732"/>
    </location>
</feature>
<comment type="caution">
    <text evidence="5">The sequence shown here is derived from an EMBL/GenBank/DDBJ whole genome shotgun (WGS) entry which is preliminary data.</text>
</comment>
<feature type="compositionally biased region" description="Basic and acidic residues" evidence="2">
    <location>
        <begin position="1639"/>
        <end position="1658"/>
    </location>
</feature>
<name>A0A811ZMN5_NYCPR</name>
<feature type="compositionally biased region" description="Polar residues" evidence="2">
    <location>
        <begin position="182"/>
        <end position="203"/>
    </location>
</feature>
<feature type="compositionally biased region" description="Polar residues" evidence="2">
    <location>
        <begin position="1832"/>
        <end position="1845"/>
    </location>
</feature>
<evidence type="ECO:0000259" key="4">
    <source>
        <dbReference type="PROSITE" id="PS50916"/>
    </source>
</evidence>
<feature type="compositionally biased region" description="Basic and acidic residues" evidence="2">
    <location>
        <begin position="1014"/>
        <end position="1027"/>
    </location>
</feature>
<evidence type="ECO:0000256" key="1">
    <source>
        <dbReference type="SAM" id="Coils"/>
    </source>
</evidence>
<feature type="coiled-coil region" evidence="1">
    <location>
        <begin position="104"/>
        <end position="135"/>
    </location>
</feature>
<feature type="region of interest" description="Disordered" evidence="2">
    <location>
        <begin position="1371"/>
        <end position="1545"/>
    </location>
</feature>
<dbReference type="GO" id="GO:0050714">
    <property type="term" value="P:positive regulation of protein secretion"/>
    <property type="evidence" value="ECO:0007669"/>
    <property type="project" value="TreeGrafter"/>
</dbReference>
<feature type="compositionally biased region" description="Polar residues" evidence="2">
    <location>
        <begin position="876"/>
        <end position="905"/>
    </location>
</feature>
<feature type="compositionally biased region" description="Polar residues" evidence="2">
    <location>
        <begin position="798"/>
        <end position="828"/>
    </location>
</feature>
<dbReference type="Proteomes" id="UP000645828">
    <property type="component" value="Unassembled WGS sequence"/>
</dbReference>
<feature type="compositionally biased region" description="Basic and acidic residues" evidence="2">
    <location>
        <begin position="1480"/>
        <end position="1490"/>
    </location>
</feature>